<sequence>MASVRRTLHTALPPGDFSSLGKPGPVKTDWATFAVGPGHGIQLRSGRLLVPAYTYHVDRRECFGKICRTSPHAFTFYSDDHGQTWHHGGLLSNLRSGECQLAVVDGGQAGSVLYCNARSPLGSRVQALSTDEGTSFLPGELVPTLAETARGCQGSILGFPAPPSNRPGDEGWSPLNPHSWTEPWVIYQGPSGYSDLAFIGPTPEGALTFACLYESGARVSYEEISFCVFSLREVLENVLPGPKPTGLGSKPREQCWPS</sequence>
<dbReference type="GO" id="GO:0016020">
    <property type="term" value="C:membrane"/>
    <property type="evidence" value="ECO:0007669"/>
    <property type="project" value="TreeGrafter"/>
</dbReference>
<keyword evidence="6" id="KW-0326">Glycosidase</keyword>
<name>S7NXQ2_MYOBR</name>
<dbReference type="Proteomes" id="UP000052978">
    <property type="component" value="Unassembled WGS sequence"/>
</dbReference>
<comment type="similarity">
    <text evidence="2">Belongs to the glycosyl hydrolase 33 family.</text>
</comment>
<evidence type="ECO:0000256" key="4">
    <source>
        <dbReference type="ARBA" id="ARBA00022963"/>
    </source>
</evidence>
<dbReference type="eggNOG" id="ENOG502QSFT">
    <property type="taxonomic scope" value="Eukaryota"/>
</dbReference>
<dbReference type="GO" id="GO:0006689">
    <property type="term" value="P:ganglioside catabolic process"/>
    <property type="evidence" value="ECO:0007669"/>
    <property type="project" value="TreeGrafter"/>
</dbReference>
<dbReference type="PANTHER" id="PTHR10628:SF22">
    <property type="entry name" value="SIALIDASE-4"/>
    <property type="match status" value="1"/>
</dbReference>
<feature type="region of interest" description="Disordered" evidence="7">
    <location>
        <begin position="1"/>
        <end position="20"/>
    </location>
</feature>
<dbReference type="GO" id="GO:0005737">
    <property type="term" value="C:cytoplasm"/>
    <property type="evidence" value="ECO:0007669"/>
    <property type="project" value="TreeGrafter"/>
</dbReference>
<dbReference type="InterPro" id="IPR026856">
    <property type="entry name" value="Sialidase_fam"/>
</dbReference>
<dbReference type="CDD" id="cd15482">
    <property type="entry name" value="Sialidase_non-viral"/>
    <property type="match status" value="1"/>
</dbReference>
<dbReference type="AlphaFoldDB" id="S7NXQ2"/>
<keyword evidence="10" id="KW-1185">Reference proteome</keyword>
<reference evidence="9 10" key="1">
    <citation type="journal article" date="2013" name="Nat. Commun.">
        <title>Genome analysis reveals insights into physiology and longevity of the Brandt's bat Myotis brandtii.</title>
        <authorList>
            <person name="Seim I."/>
            <person name="Fang X."/>
            <person name="Xiong Z."/>
            <person name="Lobanov A.V."/>
            <person name="Huang Z."/>
            <person name="Ma S."/>
            <person name="Feng Y."/>
            <person name="Turanov A.A."/>
            <person name="Zhu Y."/>
            <person name="Lenz T.L."/>
            <person name="Gerashchenko M.V."/>
            <person name="Fan D."/>
            <person name="Hee Yim S."/>
            <person name="Yao X."/>
            <person name="Jordan D."/>
            <person name="Xiong Y."/>
            <person name="Ma Y."/>
            <person name="Lyapunov A.N."/>
            <person name="Chen G."/>
            <person name="Kulakova O.I."/>
            <person name="Sun Y."/>
            <person name="Lee S.G."/>
            <person name="Bronson R.T."/>
            <person name="Moskalev A.A."/>
            <person name="Sunyaev S.R."/>
            <person name="Zhang G."/>
            <person name="Krogh A."/>
            <person name="Wang J."/>
            <person name="Gladyshev V.N."/>
        </authorList>
    </citation>
    <scope>NUCLEOTIDE SEQUENCE [LARGE SCALE GENOMIC DNA]</scope>
</reference>
<dbReference type="InterPro" id="IPR011040">
    <property type="entry name" value="Sialidase"/>
</dbReference>
<keyword evidence="6" id="KW-0378">Hydrolase</keyword>
<evidence type="ECO:0000256" key="1">
    <source>
        <dbReference type="ARBA" id="ARBA00000427"/>
    </source>
</evidence>
<organism evidence="9 10">
    <name type="scientific">Myotis brandtii</name>
    <name type="common">Brandt's bat</name>
    <dbReference type="NCBI Taxonomy" id="109478"/>
    <lineage>
        <taxon>Eukaryota</taxon>
        <taxon>Metazoa</taxon>
        <taxon>Chordata</taxon>
        <taxon>Craniata</taxon>
        <taxon>Vertebrata</taxon>
        <taxon>Euteleostomi</taxon>
        <taxon>Mammalia</taxon>
        <taxon>Eutheria</taxon>
        <taxon>Laurasiatheria</taxon>
        <taxon>Chiroptera</taxon>
        <taxon>Yangochiroptera</taxon>
        <taxon>Vespertilionidae</taxon>
        <taxon>Myotis</taxon>
    </lineage>
</organism>
<dbReference type="SUPFAM" id="SSF50939">
    <property type="entry name" value="Sialidases"/>
    <property type="match status" value="1"/>
</dbReference>
<evidence type="ECO:0000313" key="9">
    <source>
        <dbReference type="EMBL" id="EPQ02368.1"/>
    </source>
</evidence>
<protein>
    <recommendedName>
        <fullName evidence="3">exo-alpha-sialidase</fullName>
        <ecNumber evidence="3">3.2.1.18</ecNumber>
    </recommendedName>
</protein>
<dbReference type="EMBL" id="KE161207">
    <property type="protein sequence ID" value="EPQ02368.1"/>
    <property type="molecule type" value="Genomic_DNA"/>
</dbReference>
<dbReference type="GO" id="GO:0004308">
    <property type="term" value="F:exo-alpha-sialidase activity"/>
    <property type="evidence" value="ECO:0007669"/>
    <property type="project" value="UniProtKB-EC"/>
</dbReference>
<dbReference type="PANTHER" id="PTHR10628">
    <property type="entry name" value="SIALIDASE"/>
    <property type="match status" value="1"/>
</dbReference>
<dbReference type="InterPro" id="IPR036278">
    <property type="entry name" value="Sialidase_sf"/>
</dbReference>
<dbReference type="GO" id="GO:0009313">
    <property type="term" value="P:oligosaccharide catabolic process"/>
    <property type="evidence" value="ECO:0007669"/>
    <property type="project" value="TreeGrafter"/>
</dbReference>
<keyword evidence="5" id="KW-0119">Carbohydrate metabolism</keyword>
<evidence type="ECO:0000313" key="10">
    <source>
        <dbReference type="Proteomes" id="UP000052978"/>
    </source>
</evidence>
<evidence type="ECO:0000256" key="6">
    <source>
        <dbReference type="ARBA" id="ARBA00023295"/>
    </source>
</evidence>
<accession>S7NXQ2</accession>
<keyword evidence="4" id="KW-0442">Lipid degradation</keyword>
<evidence type="ECO:0000256" key="3">
    <source>
        <dbReference type="ARBA" id="ARBA00012733"/>
    </source>
</evidence>
<evidence type="ECO:0000259" key="8">
    <source>
        <dbReference type="Pfam" id="PF13088"/>
    </source>
</evidence>
<gene>
    <name evidence="9" type="ORF">D623_10035059</name>
</gene>
<evidence type="ECO:0000256" key="2">
    <source>
        <dbReference type="ARBA" id="ARBA00009348"/>
    </source>
</evidence>
<comment type="catalytic activity">
    <reaction evidence="1">
        <text>Hydrolysis of alpha-(2-&gt;3)-, alpha-(2-&gt;6)-, alpha-(2-&gt;8)- glycosidic linkages of terminal sialic acid residues in oligosaccharides, glycoproteins, glycolipids, colominic acid and synthetic substrates.</text>
        <dbReference type="EC" id="3.2.1.18"/>
    </reaction>
</comment>
<dbReference type="Pfam" id="PF13088">
    <property type="entry name" value="BNR_2"/>
    <property type="match status" value="1"/>
</dbReference>
<feature type="domain" description="Sialidase" evidence="8">
    <location>
        <begin position="22"/>
        <end position="196"/>
    </location>
</feature>
<dbReference type="Gene3D" id="2.120.10.10">
    <property type="match status" value="1"/>
</dbReference>
<evidence type="ECO:0000256" key="7">
    <source>
        <dbReference type="SAM" id="MobiDB-lite"/>
    </source>
</evidence>
<keyword evidence="4" id="KW-0443">Lipid metabolism</keyword>
<proteinExistence type="inferred from homology"/>
<evidence type="ECO:0000256" key="5">
    <source>
        <dbReference type="ARBA" id="ARBA00023277"/>
    </source>
</evidence>
<dbReference type="EC" id="3.2.1.18" evidence="3"/>